<name>A0A1I3LMD4_9EURY</name>
<evidence type="ECO:0000313" key="1">
    <source>
        <dbReference type="EMBL" id="SFI85872.1"/>
    </source>
</evidence>
<organism evidence="1 2">
    <name type="scientific">Natronobacterium gregoryi</name>
    <dbReference type="NCBI Taxonomy" id="44930"/>
    <lineage>
        <taxon>Archaea</taxon>
        <taxon>Methanobacteriati</taxon>
        <taxon>Methanobacteriota</taxon>
        <taxon>Stenosarchaea group</taxon>
        <taxon>Halobacteria</taxon>
        <taxon>Halobacteriales</taxon>
        <taxon>Natrialbaceae</taxon>
        <taxon>Natronobacterium</taxon>
    </lineage>
</organism>
<dbReference type="EMBL" id="FORO01000007">
    <property type="protein sequence ID" value="SFI85872.1"/>
    <property type="molecule type" value="Genomic_DNA"/>
</dbReference>
<dbReference type="AlphaFoldDB" id="A0A1I3LMD4"/>
<gene>
    <name evidence="1" type="ORF">SAMN05443661_10793</name>
</gene>
<reference evidence="1 2" key="1">
    <citation type="submission" date="2016-10" db="EMBL/GenBank/DDBJ databases">
        <authorList>
            <person name="de Groot N.N."/>
        </authorList>
    </citation>
    <scope>NUCLEOTIDE SEQUENCE [LARGE SCALE GENOMIC DNA]</scope>
    <source>
        <strain evidence="1 2">SP2</strain>
    </source>
</reference>
<protein>
    <submittedName>
        <fullName evidence="1">Uncharacterized protein</fullName>
    </submittedName>
</protein>
<dbReference type="Proteomes" id="UP000182829">
    <property type="component" value="Unassembled WGS sequence"/>
</dbReference>
<accession>A0A1I3LMD4</accession>
<proteinExistence type="predicted"/>
<evidence type="ECO:0000313" key="2">
    <source>
        <dbReference type="Proteomes" id="UP000182829"/>
    </source>
</evidence>
<sequence length="33" mass="3654">MCRLQVVTAVVVPICQLEIARQRESTPERGITG</sequence>